<dbReference type="EMBL" id="CAPB01000007">
    <property type="protein sequence ID" value="CCO92560.1"/>
    <property type="molecule type" value="Genomic_DNA"/>
</dbReference>
<evidence type="ECO:0000313" key="1">
    <source>
        <dbReference type="EMBL" id="CCO92560.1"/>
    </source>
</evidence>
<name>A0A830ZZT1_ERWAM</name>
<comment type="caution">
    <text evidence="1">The sequence shown here is derived from an EMBL/GenBank/DDBJ whole genome shotgun (WGS) entry which is preliminary data.</text>
</comment>
<reference evidence="1 2" key="2">
    <citation type="submission" date="2013-04" db="EMBL/GenBank/DDBJ databases">
        <title>Comparative genomics of 12 strains of Erwinia amylovora identifies a pan-genome with a large conserved core and provides insights into host specificity.</title>
        <authorList>
            <person name="Mann R.A."/>
            <person name="Smits T.H.M."/>
            <person name="Buehlmann A."/>
            <person name="Blom J."/>
            <person name="Goesmann A."/>
            <person name="Frey J.E."/>
            <person name="Plummer K.M."/>
            <person name="Beer S.V."/>
            <person name="Luck J."/>
            <person name="Duffy B."/>
            <person name="Rodoni B."/>
        </authorList>
    </citation>
    <scope>NUCLEOTIDE SEQUENCE [LARGE SCALE GENOMIC DNA]</scope>
    <source>
        <strain evidence="2">CFBP 1232</strain>
    </source>
</reference>
<gene>
    <name evidence="1" type="ORF">BN437_0596</name>
</gene>
<evidence type="ECO:0000313" key="2">
    <source>
        <dbReference type="Proteomes" id="UP000013111"/>
    </source>
</evidence>
<sequence length="36" mass="4200">MAGSLLLTSIVKRHHTMPFRLLSHRDALLINRLTMR</sequence>
<protein>
    <submittedName>
        <fullName evidence="1">Uncharacterized protein</fullName>
    </submittedName>
</protein>
<organism evidence="1 2">
    <name type="scientific">Erwinia amylovora NBRC 12687 = CFBP 1232</name>
    <dbReference type="NCBI Taxonomy" id="1219359"/>
    <lineage>
        <taxon>Bacteria</taxon>
        <taxon>Pseudomonadati</taxon>
        <taxon>Pseudomonadota</taxon>
        <taxon>Gammaproteobacteria</taxon>
        <taxon>Enterobacterales</taxon>
        <taxon>Erwiniaceae</taxon>
        <taxon>Erwinia</taxon>
    </lineage>
</organism>
<accession>A0A830ZZT1</accession>
<dbReference type="Proteomes" id="UP000013111">
    <property type="component" value="Unassembled WGS sequence"/>
</dbReference>
<proteinExistence type="predicted"/>
<reference evidence="1 2" key="1">
    <citation type="submission" date="2012-11" db="EMBL/GenBank/DDBJ databases">
        <authorList>
            <person name="Linke B."/>
        </authorList>
    </citation>
    <scope>NUCLEOTIDE SEQUENCE [LARGE SCALE GENOMIC DNA]</scope>
    <source>
        <strain evidence="2">CFBP 1232</strain>
    </source>
</reference>
<dbReference type="AlphaFoldDB" id="A0A830ZZT1"/>